<dbReference type="AlphaFoldDB" id="A0A2W1LF36"/>
<dbReference type="Pfam" id="PF01425">
    <property type="entry name" value="Amidase"/>
    <property type="match status" value="1"/>
</dbReference>
<organism evidence="2 3">
    <name type="scientific">Paenibacillus sambharensis</name>
    <dbReference type="NCBI Taxonomy" id="1803190"/>
    <lineage>
        <taxon>Bacteria</taxon>
        <taxon>Bacillati</taxon>
        <taxon>Bacillota</taxon>
        <taxon>Bacilli</taxon>
        <taxon>Bacillales</taxon>
        <taxon>Paenibacillaceae</taxon>
        <taxon>Paenibacillus</taxon>
    </lineage>
</organism>
<feature type="domain" description="Amidase" evidence="1">
    <location>
        <begin position="10"/>
        <end position="405"/>
    </location>
</feature>
<dbReference type="InterPro" id="IPR036928">
    <property type="entry name" value="AS_sf"/>
</dbReference>
<dbReference type="GO" id="GO:0004040">
    <property type="term" value="F:amidase activity"/>
    <property type="evidence" value="ECO:0007669"/>
    <property type="project" value="UniProtKB-EC"/>
</dbReference>
<dbReference type="Proteomes" id="UP000249522">
    <property type="component" value="Unassembled WGS sequence"/>
</dbReference>
<dbReference type="OrthoDB" id="9811471at2"/>
<accession>A0A2W1LF36</accession>
<evidence type="ECO:0000259" key="1">
    <source>
        <dbReference type="Pfam" id="PF01425"/>
    </source>
</evidence>
<dbReference type="EC" id="3.5.1.4" evidence="2"/>
<protein>
    <submittedName>
        <fullName evidence="2">Amidase</fullName>
        <ecNumber evidence="2">3.5.1.4</ecNumber>
    </submittedName>
</protein>
<sequence>MRNREFSSKELTLAYMDRIAVYDKSGPCINSVIELNPEAILIAEARDHERSAGMNRGLLHGIPILLKDNIDTCDLMHTTAGSLALTGHYASEDAYVVRLLRQAGAIILGKTNMSEMAKFLTHHIPNGFSSRGGCVRNPYAPGKLDVGGSSCGSGAAVAASLAAVAVGTETLGSIINPAVENSIVGLNPSIGLVSRRGIMPLAPTHDTAGPMARSVKDAAILLSVLAAYDPEDASTLMAKNKSYPDYTIFLQKNGFQGIRIGIPPDANFPKLPAEHQQVVEREIEVLRQLGAKMVEVESITGLERQEWDMRALVYEFKPAINRYLAKLSPHLPVHSLRDMIDFNFRHNRELIEAYGQDLLIASERTSGTLTEPEYIQAKLRDLRESRENGIDAILSNHNLDVLLSPGHDGVAAPAKAGYPSITVPAGYTACGEPSGLTFIGGQFSEGLLIRLAYSYEQATLHRRPPNL</sequence>
<reference evidence="2 3" key="1">
    <citation type="submission" date="2018-06" db="EMBL/GenBank/DDBJ databases">
        <title>Paenibacillus imtechensis sp. nov.</title>
        <authorList>
            <person name="Pinnaka A.K."/>
            <person name="Singh H."/>
            <person name="Kaur M."/>
        </authorList>
    </citation>
    <scope>NUCLEOTIDE SEQUENCE [LARGE SCALE GENOMIC DNA]</scope>
    <source>
        <strain evidence="2 3">SMB1</strain>
    </source>
</reference>
<dbReference type="SUPFAM" id="SSF75304">
    <property type="entry name" value="Amidase signature (AS) enzymes"/>
    <property type="match status" value="1"/>
</dbReference>
<dbReference type="PANTHER" id="PTHR42678">
    <property type="entry name" value="AMIDASE"/>
    <property type="match status" value="1"/>
</dbReference>
<evidence type="ECO:0000313" key="3">
    <source>
        <dbReference type="Proteomes" id="UP000249522"/>
    </source>
</evidence>
<keyword evidence="3" id="KW-1185">Reference proteome</keyword>
<dbReference type="InterPro" id="IPR023631">
    <property type="entry name" value="Amidase_dom"/>
</dbReference>
<name>A0A2W1LF36_9BACL</name>
<proteinExistence type="predicted"/>
<gene>
    <name evidence="2" type="ORF">DNH61_03030</name>
</gene>
<dbReference type="NCBIfam" id="NF005300">
    <property type="entry name" value="PRK06828.1"/>
    <property type="match status" value="1"/>
</dbReference>
<keyword evidence="2" id="KW-0378">Hydrolase</keyword>
<dbReference type="Gene3D" id="3.90.1300.10">
    <property type="entry name" value="Amidase signature (AS) domain"/>
    <property type="match status" value="1"/>
</dbReference>
<evidence type="ECO:0000313" key="2">
    <source>
        <dbReference type="EMBL" id="PZD97443.1"/>
    </source>
</evidence>
<dbReference type="PANTHER" id="PTHR42678:SF34">
    <property type="entry name" value="OS04G0183300 PROTEIN"/>
    <property type="match status" value="1"/>
</dbReference>
<comment type="caution">
    <text evidence="2">The sequence shown here is derived from an EMBL/GenBank/DDBJ whole genome shotgun (WGS) entry which is preliminary data.</text>
</comment>
<dbReference type="EMBL" id="QKRB01000028">
    <property type="protein sequence ID" value="PZD97443.1"/>
    <property type="molecule type" value="Genomic_DNA"/>
</dbReference>